<dbReference type="KEGG" id="gtr:GLOTRDRAFT_138488"/>
<dbReference type="HOGENOM" id="CLU_639432_0_0_1"/>
<dbReference type="OrthoDB" id="3264508at2759"/>
<keyword evidence="2" id="KW-1185">Reference proteome</keyword>
<organism evidence="1 2">
    <name type="scientific">Gloeophyllum trabeum (strain ATCC 11539 / FP-39264 / Madison 617)</name>
    <name type="common">Brown rot fungus</name>
    <dbReference type="NCBI Taxonomy" id="670483"/>
    <lineage>
        <taxon>Eukaryota</taxon>
        <taxon>Fungi</taxon>
        <taxon>Dikarya</taxon>
        <taxon>Basidiomycota</taxon>
        <taxon>Agaricomycotina</taxon>
        <taxon>Agaricomycetes</taxon>
        <taxon>Gloeophyllales</taxon>
        <taxon>Gloeophyllaceae</taxon>
        <taxon>Gloeophyllum</taxon>
    </lineage>
</organism>
<accession>S7Q7Z1</accession>
<dbReference type="eggNOG" id="ENOG502SNQU">
    <property type="taxonomic scope" value="Eukaryota"/>
</dbReference>
<dbReference type="Proteomes" id="UP000030669">
    <property type="component" value="Unassembled WGS sequence"/>
</dbReference>
<reference evidence="1 2" key="1">
    <citation type="journal article" date="2012" name="Science">
        <title>The Paleozoic origin of enzymatic lignin decomposition reconstructed from 31 fungal genomes.</title>
        <authorList>
            <person name="Floudas D."/>
            <person name="Binder M."/>
            <person name="Riley R."/>
            <person name="Barry K."/>
            <person name="Blanchette R.A."/>
            <person name="Henrissat B."/>
            <person name="Martinez A.T."/>
            <person name="Otillar R."/>
            <person name="Spatafora J.W."/>
            <person name="Yadav J.S."/>
            <person name="Aerts A."/>
            <person name="Benoit I."/>
            <person name="Boyd A."/>
            <person name="Carlson A."/>
            <person name="Copeland A."/>
            <person name="Coutinho P.M."/>
            <person name="de Vries R.P."/>
            <person name="Ferreira P."/>
            <person name="Findley K."/>
            <person name="Foster B."/>
            <person name="Gaskell J."/>
            <person name="Glotzer D."/>
            <person name="Gorecki P."/>
            <person name="Heitman J."/>
            <person name="Hesse C."/>
            <person name="Hori C."/>
            <person name="Igarashi K."/>
            <person name="Jurgens J.A."/>
            <person name="Kallen N."/>
            <person name="Kersten P."/>
            <person name="Kohler A."/>
            <person name="Kuees U."/>
            <person name="Kumar T.K.A."/>
            <person name="Kuo A."/>
            <person name="LaButti K."/>
            <person name="Larrondo L.F."/>
            <person name="Lindquist E."/>
            <person name="Ling A."/>
            <person name="Lombard V."/>
            <person name="Lucas S."/>
            <person name="Lundell T."/>
            <person name="Martin R."/>
            <person name="McLaughlin D.J."/>
            <person name="Morgenstern I."/>
            <person name="Morin E."/>
            <person name="Murat C."/>
            <person name="Nagy L.G."/>
            <person name="Nolan M."/>
            <person name="Ohm R.A."/>
            <person name="Patyshakuliyeva A."/>
            <person name="Rokas A."/>
            <person name="Ruiz-Duenas F.J."/>
            <person name="Sabat G."/>
            <person name="Salamov A."/>
            <person name="Samejima M."/>
            <person name="Schmutz J."/>
            <person name="Slot J.C."/>
            <person name="St John F."/>
            <person name="Stenlid J."/>
            <person name="Sun H."/>
            <person name="Sun S."/>
            <person name="Syed K."/>
            <person name="Tsang A."/>
            <person name="Wiebenga A."/>
            <person name="Young D."/>
            <person name="Pisabarro A."/>
            <person name="Eastwood D.C."/>
            <person name="Martin F."/>
            <person name="Cullen D."/>
            <person name="Grigoriev I.V."/>
            <person name="Hibbett D.S."/>
        </authorList>
    </citation>
    <scope>NUCLEOTIDE SEQUENCE [LARGE SCALE GENOMIC DNA]</scope>
    <source>
        <strain evidence="1 2">ATCC 11539</strain>
    </source>
</reference>
<evidence type="ECO:0000313" key="1">
    <source>
        <dbReference type="EMBL" id="EPQ55647.1"/>
    </source>
</evidence>
<gene>
    <name evidence="1" type="ORF">GLOTRDRAFT_138488</name>
</gene>
<dbReference type="GeneID" id="19303999"/>
<dbReference type="Gene3D" id="3.80.10.10">
    <property type="entry name" value="Ribonuclease Inhibitor"/>
    <property type="match status" value="1"/>
</dbReference>
<evidence type="ECO:0008006" key="3">
    <source>
        <dbReference type="Google" id="ProtNLM"/>
    </source>
</evidence>
<dbReference type="AlphaFoldDB" id="S7Q7Z1"/>
<protein>
    <recommendedName>
        <fullName evidence="3">RNI-like protein</fullName>
    </recommendedName>
</protein>
<sequence>MYISGSHLHPACDAIRSFPSLQTLSVNPDFSGDISRFLRSLSDAIHSLHHTLRTLEVWESCFIEQDYYTPGGINSVNTITEDDEEQEDDADIHDSRANADVLMDICPADLKSLIIHNPKTTLLANLPGWIDRLRASGKLSEIALIDNAGPNLSVGLSYSLTDTNLFSALNSLHELRELSVCYYLQLNTPSVLPSLPNLRNLRVTHTGPPISTIREATLFSKFVRRIIRDSPTLEEIELRREGFDHKRDLQLSCTSPRRTHTLFKSFRDPSPSLTPLILHLATARHSVKVLKMADFFVNAKHLAKFCKARGQGIEHLEIGIGRAILLGLSQTVASLTNLKRLQLRVTGVRRKLLNGCLEAYGESVGRPSERWIDPFVRKLPGGLFWLDINGREWEISWACPSPAKSRSQSEIPSPTRVVTEMQRKKVVWE</sequence>
<dbReference type="InterPro" id="IPR032675">
    <property type="entry name" value="LRR_dom_sf"/>
</dbReference>
<dbReference type="EMBL" id="KB469301">
    <property type="protein sequence ID" value="EPQ55647.1"/>
    <property type="molecule type" value="Genomic_DNA"/>
</dbReference>
<dbReference type="RefSeq" id="XP_007865715.1">
    <property type="nucleotide sequence ID" value="XM_007867524.1"/>
</dbReference>
<evidence type="ECO:0000313" key="2">
    <source>
        <dbReference type="Proteomes" id="UP000030669"/>
    </source>
</evidence>
<dbReference type="OMA" id="ILPWEEG"/>
<proteinExistence type="predicted"/>
<name>S7Q7Z1_GLOTA</name>